<comment type="caution">
    <text evidence="13">The sequence shown here is derived from an EMBL/GenBank/DDBJ whole genome shotgun (WGS) entry which is preliminary data.</text>
</comment>
<evidence type="ECO:0000256" key="8">
    <source>
        <dbReference type="SAM" id="Phobius"/>
    </source>
</evidence>
<feature type="transmembrane region" description="Helical" evidence="8">
    <location>
        <begin position="671"/>
        <end position="697"/>
    </location>
</feature>
<name>A0A438MRC1_EXOME</name>
<comment type="subcellular location">
    <subcellularLocation>
        <location evidence="1">Membrane</location>
        <topology evidence="1">Multi-pass membrane protein</topology>
    </subcellularLocation>
</comment>
<dbReference type="Pfam" id="PF13967">
    <property type="entry name" value="RSN1_TM"/>
    <property type="match status" value="1"/>
</dbReference>
<dbReference type="EMBL" id="NAJM01000067">
    <property type="protein sequence ID" value="RVX66185.1"/>
    <property type="molecule type" value="Genomic_DNA"/>
</dbReference>
<dbReference type="OrthoDB" id="1076608at2759"/>
<dbReference type="Pfam" id="PF12621">
    <property type="entry name" value="PHM7_ext"/>
    <property type="match status" value="1"/>
</dbReference>
<feature type="compositionally biased region" description="Low complexity" evidence="7">
    <location>
        <begin position="194"/>
        <end position="203"/>
    </location>
</feature>
<evidence type="ECO:0000313" key="13">
    <source>
        <dbReference type="EMBL" id="RVX66185.1"/>
    </source>
</evidence>
<evidence type="ECO:0000259" key="12">
    <source>
        <dbReference type="Pfam" id="PF14703"/>
    </source>
</evidence>
<reference evidence="13 14" key="1">
    <citation type="submission" date="2017-03" db="EMBL/GenBank/DDBJ databases">
        <title>Genomes of endolithic fungi from Antarctica.</title>
        <authorList>
            <person name="Coleine C."/>
            <person name="Masonjones S."/>
            <person name="Stajich J.E."/>
        </authorList>
    </citation>
    <scope>NUCLEOTIDE SEQUENCE [LARGE SCALE GENOMIC DNA]</scope>
    <source>
        <strain evidence="13 14">CCFEE 6314</strain>
    </source>
</reference>
<organism evidence="13 14">
    <name type="scientific">Exophiala mesophila</name>
    <name type="common">Black yeast-like fungus</name>
    <dbReference type="NCBI Taxonomy" id="212818"/>
    <lineage>
        <taxon>Eukaryota</taxon>
        <taxon>Fungi</taxon>
        <taxon>Dikarya</taxon>
        <taxon>Ascomycota</taxon>
        <taxon>Pezizomycotina</taxon>
        <taxon>Eurotiomycetes</taxon>
        <taxon>Chaetothyriomycetidae</taxon>
        <taxon>Chaetothyriales</taxon>
        <taxon>Herpotrichiellaceae</taxon>
        <taxon>Exophiala</taxon>
    </lineage>
</organism>
<dbReference type="VEuPathDB" id="FungiDB:PV10_05812"/>
<dbReference type="AlphaFoldDB" id="A0A438MRC1"/>
<sequence>MEDPRVGSARDNETAPGLSRVASGSNSASVSTLLATLAPVAIWTGACLFIFLVLRRFCPRVYSPRTFVSSLKPHERSPALPSGFILYMVSRECVYYINLRQAYLLSDFYANRLSSRTVLYMGVPRQYLDESRLRWLLGKSVKRIWMPQSCDELEKLVKEREQTAIRLEKAEFALIRMANFARKRMMKKQKGKTSETAEAAESGADNEKGEKGEKNYALTKSESKCGEKGRKFLPDSPVISMDGKTMNEAEDGRSSPTSSTSSSSSDSETPNHLPDVNGSVASQWLPHSSRPHHRPIANGFKRVDTIKWTRLRIKLLNSKIRNLRQAQLFKTDNYMSCVFVEFETHTDAQNAYQTLTHHRPLHMSQRYIGVKPFEILWSSLSMSWWQRIIRRFSIQTFICVLIIFWAIPSALVGSISNIKYLSETIFFLNWIGKLPQVIIGVLSGVLPALALSFLMSIVPGILRFLAKLAGIPTLSRIELFVQHAYFAFQVVQVFLITTLTSAASAAVGELLADPTMAKDLLSQNLPKASNFYLNYFLIQSLFFASANLVQVFNLFKFHVFPRLTNNARRQYNKWHQLERVHWGGVFPVYTNLGVITITYSLIAPVILGFALLGVAFLHAVWRYNLIYVYDSEIDTKGLVYPRALLQLLLGLYFAEVCLFGLFTLREAFGPVAMIAALVVVTGLVHHSLIEALGPLLWSLPKSLTTEEDQHLIGSDFETTRAANIAEQQRRFAQEREDERDPDEVIHEPGATRGIAVEGASGMADTLKEGATVEIQKRIDKKFPRLAKAIDFFMVYWRHWWSPAPDEKVNFIIRWLHPEIFSDFTVLRRMVPTDLPEPKYPDEVERDVYYPPAFFAKPPNLWIPKDPAGVSTQEVKHTEKILPMTDKHVTMDERGRFKTDFDATRQELDLTKLRY</sequence>
<dbReference type="InterPro" id="IPR027815">
    <property type="entry name" value="CSC1/OSCA1-like_cyt"/>
</dbReference>
<evidence type="ECO:0000256" key="4">
    <source>
        <dbReference type="ARBA" id="ARBA00022692"/>
    </source>
</evidence>
<dbReference type="GO" id="GO:0005886">
    <property type="term" value="C:plasma membrane"/>
    <property type="evidence" value="ECO:0007669"/>
    <property type="project" value="TreeGrafter"/>
</dbReference>
<dbReference type="PANTHER" id="PTHR13018">
    <property type="entry name" value="PROBABLE MEMBRANE PROTEIN DUF221-RELATED"/>
    <property type="match status" value="1"/>
</dbReference>
<evidence type="ECO:0008006" key="15">
    <source>
        <dbReference type="Google" id="ProtNLM"/>
    </source>
</evidence>
<evidence type="ECO:0000259" key="10">
    <source>
        <dbReference type="Pfam" id="PF12621"/>
    </source>
</evidence>
<feature type="region of interest" description="Disordered" evidence="7">
    <location>
        <begin position="1"/>
        <end position="24"/>
    </location>
</feature>
<evidence type="ECO:0000256" key="7">
    <source>
        <dbReference type="SAM" id="MobiDB-lite"/>
    </source>
</evidence>
<dbReference type="Pfam" id="PF02714">
    <property type="entry name" value="RSN1_7TM"/>
    <property type="match status" value="1"/>
</dbReference>
<keyword evidence="5 8" id="KW-1133">Transmembrane helix</keyword>
<feature type="domain" description="10TM putative phosphate transporter extracellular tail" evidence="10">
    <location>
        <begin position="814"/>
        <end position="898"/>
    </location>
</feature>
<feature type="transmembrane region" description="Helical" evidence="8">
    <location>
        <begin position="392"/>
        <end position="418"/>
    </location>
</feature>
<comment type="similarity">
    <text evidence="2">Belongs to the CSC1 (TC 1.A.17) family.</text>
</comment>
<dbReference type="InterPro" id="IPR045122">
    <property type="entry name" value="Csc1-like"/>
</dbReference>
<feature type="compositionally biased region" description="Basic and acidic residues" evidence="7">
    <location>
        <begin position="221"/>
        <end position="233"/>
    </location>
</feature>
<evidence type="ECO:0000259" key="11">
    <source>
        <dbReference type="Pfam" id="PF13967"/>
    </source>
</evidence>
<protein>
    <recommendedName>
        <fullName evidence="15">CSC1/OSCA1-like 7TM region domain-containing protein</fullName>
    </recommendedName>
</protein>
<dbReference type="Proteomes" id="UP000288859">
    <property type="component" value="Unassembled WGS sequence"/>
</dbReference>
<feature type="compositionally biased region" description="Low complexity" evidence="7">
    <location>
        <begin position="254"/>
        <end position="267"/>
    </location>
</feature>
<dbReference type="GO" id="GO:0005227">
    <property type="term" value="F:calcium-activated cation channel activity"/>
    <property type="evidence" value="ECO:0007669"/>
    <property type="project" value="InterPro"/>
</dbReference>
<feature type="domain" description="CSC1/OSCA1-like 7TM region" evidence="9">
    <location>
        <begin position="390"/>
        <end position="662"/>
    </location>
</feature>
<dbReference type="VEuPathDB" id="FungiDB:PV10_01382"/>
<evidence type="ECO:0000259" key="9">
    <source>
        <dbReference type="Pfam" id="PF02714"/>
    </source>
</evidence>
<evidence type="ECO:0000313" key="14">
    <source>
        <dbReference type="Proteomes" id="UP000288859"/>
    </source>
</evidence>
<dbReference type="InterPro" id="IPR022257">
    <property type="entry name" value="PHM7_ext"/>
</dbReference>
<proteinExistence type="inferred from homology"/>
<feature type="transmembrane region" description="Helical" evidence="8">
    <location>
        <begin position="486"/>
        <end position="512"/>
    </location>
</feature>
<dbReference type="Pfam" id="PF14703">
    <property type="entry name" value="PHM7_cyt"/>
    <property type="match status" value="1"/>
</dbReference>
<evidence type="ECO:0000256" key="3">
    <source>
        <dbReference type="ARBA" id="ARBA00022448"/>
    </source>
</evidence>
<feature type="compositionally biased region" description="Basic and acidic residues" evidence="7">
    <location>
        <begin position="205"/>
        <end position="214"/>
    </location>
</feature>
<dbReference type="PANTHER" id="PTHR13018:SF53">
    <property type="entry name" value="DUF221 DOMAIN PROTEIN"/>
    <property type="match status" value="1"/>
</dbReference>
<keyword evidence="4 8" id="KW-0812">Transmembrane</keyword>
<keyword evidence="3" id="KW-0813">Transport</keyword>
<evidence type="ECO:0000256" key="5">
    <source>
        <dbReference type="ARBA" id="ARBA00022989"/>
    </source>
</evidence>
<feature type="transmembrane region" description="Helical" evidence="8">
    <location>
        <begin position="532"/>
        <end position="555"/>
    </location>
</feature>
<feature type="region of interest" description="Disordered" evidence="7">
    <location>
        <begin position="186"/>
        <end position="296"/>
    </location>
</feature>
<evidence type="ECO:0000256" key="2">
    <source>
        <dbReference type="ARBA" id="ARBA00007779"/>
    </source>
</evidence>
<feature type="domain" description="CSC1/OSCA1-like N-terminal transmembrane" evidence="11">
    <location>
        <begin position="33"/>
        <end position="88"/>
    </location>
</feature>
<dbReference type="InterPro" id="IPR032880">
    <property type="entry name" value="CSC1/OSCA1-like_N"/>
</dbReference>
<feature type="transmembrane region" description="Helical" evidence="8">
    <location>
        <begin position="438"/>
        <end position="465"/>
    </location>
</feature>
<feature type="transmembrane region" description="Helical" evidence="8">
    <location>
        <begin position="601"/>
        <end position="623"/>
    </location>
</feature>
<dbReference type="InterPro" id="IPR003864">
    <property type="entry name" value="CSC1/OSCA1-like_7TM"/>
</dbReference>
<evidence type="ECO:0000256" key="6">
    <source>
        <dbReference type="ARBA" id="ARBA00023136"/>
    </source>
</evidence>
<gene>
    <name evidence="13" type="ORF">B0A52_10077</name>
</gene>
<keyword evidence="6 8" id="KW-0472">Membrane</keyword>
<feature type="compositionally biased region" description="Basic and acidic residues" evidence="7">
    <location>
        <begin position="1"/>
        <end position="13"/>
    </location>
</feature>
<evidence type="ECO:0000256" key="1">
    <source>
        <dbReference type="ARBA" id="ARBA00004141"/>
    </source>
</evidence>
<accession>A0A438MRC1</accession>
<feature type="transmembrane region" description="Helical" evidence="8">
    <location>
        <begin position="33"/>
        <end position="54"/>
    </location>
</feature>
<feature type="transmembrane region" description="Helical" evidence="8">
    <location>
        <begin position="643"/>
        <end position="664"/>
    </location>
</feature>
<feature type="domain" description="CSC1/OSCA1-like cytosolic" evidence="12">
    <location>
        <begin position="115"/>
        <end position="378"/>
    </location>
</feature>